<dbReference type="AlphaFoldDB" id="A0A1H2G299"/>
<gene>
    <name evidence="1" type="ORF">SAMN05216296_1986</name>
</gene>
<evidence type="ECO:0000313" key="2">
    <source>
        <dbReference type="Proteomes" id="UP000243232"/>
    </source>
</evidence>
<proteinExistence type="predicted"/>
<keyword evidence="2" id="KW-1185">Reference proteome</keyword>
<protein>
    <submittedName>
        <fullName evidence="1">Uncharacterized protein</fullName>
    </submittedName>
</protein>
<name>A0A1H2G299_9PSED</name>
<organism evidence="1 2">
    <name type="scientific">Pseudomonas pohangensis</name>
    <dbReference type="NCBI Taxonomy" id="364197"/>
    <lineage>
        <taxon>Bacteria</taxon>
        <taxon>Pseudomonadati</taxon>
        <taxon>Pseudomonadota</taxon>
        <taxon>Gammaproteobacteria</taxon>
        <taxon>Pseudomonadales</taxon>
        <taxon>Pseudomonadaceae</taxon>
        <taxon>Pseudomonas</taxon>
    </lineage>
</organism>
<sequence>MRSAKKLWGEAALDDLMREVAIDVKARAAAAKDRLASDPVERARVLDLLSRDGFGLDENQELLTPGDLMRSYEH</sequence>
<dbReference type="EMBL" id="LT629785">
    <property type="protein sequence ID" value="SDU13734.1"/>
    <property type="molecule type" value="Genomic_DNA"/>
</dbReference>
<reference evidence="2" key="1">
    <citation type="submission" date="2016-10" db="EMBL/GenBank/DDBJ databases">
        <authorList>
            <person name="Varghese N."/>
            <person name="Submissions S."/>
        </authorList>
    </citation>
    <scope>NUCLEOTIDE SEQUENCE [LARGE SCALE GENOMIC DNA]</scope>
    <source>
        <strain evidence="2">DSM 17875</strain>
    </source>
</reference>
<accession>A0A1H2G299</accession>
<dbReference type="STRING" id="364197.SAMN05216296_1986"/>
<evidence type="ECO:0000313" key="1">
    <source>
        <dbReference type="EMBL" id="SDU13734.1"/>
    </source>
</evidence>
<dbReference type="Proteomes" id="UP000243232">
    <property type="component" value="Chromosome I"/>
</dbReference>
<dbReference type="RefSeq" id="WP_090194590.1">
    <property type="nucleotide sequence ID" value="NZ_LT629785.1"/>
</dbReference>